<comment type="caution">
    <text evidence="1">The sequence shown here is derived from an EMBL/GenBank/DDBJ whole genome shotgun (WGS) entry which is preliminary data.</text>
</comment>
<evidence type="ECO:0000313" key="1">
    <source>
        <dbReference type="EMBL" id="PIS29125.1"/>
    </source>
</evidence>
<feature type="non-terminal residue" evidence="1">
    <location>
        <position position="1"/>
    </location>
</feature>
<dbReference type="AlphaFoldDB" id="A0A2H0XWJ4"/>
<protein>
    <submittedName>
        <fullName evidence="1">Uncharacterized protein</fullName>
    </submittedName>
</protein>
<reference evidence="1 2" key="1">
    <citation type="submission" date="2017-09" db="EMBL/GenBank/DDBJ databases">
        <title>Depth-based differentiation of microbial function through sediment-hosted aquifers and enrichment of novel symbionts in the deep terrestrial subsurface.</title>
        <authorList>
            <person name="Probst A.J."/>
            <person name="Ladd B."/>
            <person name="Jarett J.K."/>
            <person name="Geller-Mcgrath D.E."/>
            <person name="Sieber C.M."/>
            <person name="Emerson J.B."/>
            <person name="Anantharaman K."/>
            <person name="Thomas B.C."/>
            <person name="Malmstrom R."/>
            <person name="Stieglmeier M."/>
            <person name="Klingl A."/>
            <person name="Woyke T."/>
            <person name="Ryan C.M."/>
            <person name="Banfield J.F."/>
        </authorList>
    </citation>
    <scope>NUCLEOTIDE SEQUENCE [LARGE SCALE GENOMIC DNA]</scope>
    <source>
        <strain evidence="1">CG08_land_8_20_14_0_20_45_16</strain>
    </source>
</reference>
<dbReference type="EMBL" id="PEYM01000101">
    <property type="protein sequence ID" value="PIS29125.1"/>
    <property type="molecule type" value="Genomic_DNA"/>
</dbReference>
<proteinExistence type="predicted"/>
<sequence length="87" mass="9518">PKTHEVFYLGTKAGVRGLVNSGHNNWVRSARQAKPISVAKNHQLSKDDIALAHKNEAALFDAITDSCATYKRGRQLPVTALYLCLNG</sequence>
<organism evidence="1 2">
    <name type="scientific">Candidatus Saganbacteria bacterium CG08_land_8_20_14_0_20_45_16</name>
    <dbReference type="NCBI Taxonomy" id="2014293"/>
    <lineage>
        <taxon>Bacteria</taxon>
        <taxon>Bacillati</taxon>
        <taxon>Saganbacteria</taxon>
    </lineage>
</organism>
<name>A0A2H0XWJ4_UNCSA</name>
<evidence type="ECO:0000313" key="2">
    <source>
        <dbReference type="Proteomes" id="UP000231343"/>
    </source>
</evidence>
<gene>
    <name evidence="1" type="ORF">COT42_06170</name>
</gene>
<dbReference type="Proteomes" id="UP000231343">
    <property type="component" value="Unassembled WGS sequence"/>
</dbReference>
<accession>A0A2H0XWJ4</accession>